<dbReference type="InterPro" id="IPR036097">
    <property type="entry name" value="HisK_dim/P_sf"/>
</dbReference>
<keyword evidence="4" id="KW-0472">Membrane</keyword>
<dbReference type="Gene3D" id="1.10.287.130">
    <property type="match status" value="1"/>
</dbReference>
<dbReference type="InterPro" id="IPR003661">
    <property type="entry name" value="HisK_dim/P_dom"/>
</dbReference>
<evidence type="ECO:0000256" key="1">
    <source>
        <dbReference type="ARBA" id="ARBA00000085"/>
    </source>
</evidence>
<comment type="caution">
    <text evidence="6">The sequence shown here is derived from an EMBL/GenBank/DDBJ whole genome shotgun (WGS) entry which is preliminary data.</text>
</comment>
<dbReference type="PANTHER" id="PTHR43065">
    <property type="entry name" value="SENSOR HISTIDINE KINASE"/>
    <property type="match status" value="1"/>
</dbReference>
<dbReference type="Pfam" id="PF00512">
    <property type="entry name" value="HisKA"/>
    <property type="match status" value="1"/>
</dbReference>
<dbReference type="InterPro" id="IPR003594">
    <property type="entry name" value="HATPase_dom"/>
</dbReference>
<dbReference type="PRINTS" id="PR00344">
    <property type="entry name" value="BCTRLSENSOR"/>
</dbReference>
<dbReference type="SUPFAM" id="SSF55785">
    <property type="entry name" value="PYP-like sensor domain (PAS domain)"/>
    <property type="match status" value="1"/>
</dbReference>
<dbReference type="GO" id="GO:0000155">
    <property type="term" value="F:phosphorelay sensor kinase activity"/>
    <property type="evidence" value="ECO:0007669"/>
    <property type="project" value="InterPro"/>
</dbReference>
<keyword evidence="4" id="KW-0812">Transmembrane</keyword>
<dbReference type="InterPro" id="IPR005467">
    <property type="entry name" value="His_kinase_dom"/>
</dbReference>
<dbReference type="SMART" id="SM00387">
    <property type="entry name" value="HATPase_c"/>
    <property type="match status" value="1"/>
</dbReference>
<proteinExistence type="predicted"/>
<dbReference type="CDD" id="cd00082">
    <property type="entry name" value="HisKA"/>
    <property type="match status" value="1"/>
</dbReference>
<sequence length="740" mass="86270">MLLNLKEDKIKREKIKREYMLYKLILLLLFPIFIFANSQKDILLLHSYNIGLKWTDNITKGVKTVFENYPEYELTTECMDSKKTTSKKYFDTLKKLYEQKFSSRHYEVILVADNYALNFVIDNHEKIFNNSPIVFCGVENFENIKIPKKIKDKMTGIIEYKQITKNIQVISKIMPNLDTLYIISDDTLSSLAIKNQIIQESKKFEDRFNIIYDNKIDIKTIVNKVNKLPDNSAVLFTSLYRDIKGKYVTYNKLRELFNKSKYPVFAINKIHLGEGIIGGVVVDPEEQGRLAAQKAFEVVKGNEIKNIPIQIPSSKYYFDYNILKKFNIDSSFLPENSNIINIPKSFFEKHRKMIDNTFLVMPIFIFLIIGLIVNIIKKIKLENRLLEQSKLDKVLLNNIQSIVYWESKDSKLLGCNDALCTFLNSNKNEIIEKEIGYILPEVNDLFYKNDDFIEELETQVKLGTKEFDALIRRKKYFNKDNIEAGVVTIISDVTKIKKLENQRKKNEQFLIHRSKLSEMGEMITSIAHQWKTPLIEISTIAQELIYKRKKTSSIADTKQTVDDIMTQVRYMTETIDDFRDFVKPSAQKSKFEINAAIIELLKVVEHNIKYNYIDVNLNFNNKSFNVYGYPNEFKQCILSVINNSRDSILKRKRVEEDLEAVINIDVENEGNYTCIYIKDNGIGIKEENLEKIFEPFFTSKKEGDGFGLYMVKLIIEDKMDGKIEALKSQEGAKIKISINN</sequence>
<dbReference type="EC" id="2.7.13.3" evidence="2"/>
<evidence type="ECO:0000256" key="2">
    <source>
        <dbReference type="ARBA" id="ARBA00012438"/>
    </source>
</evidence>
<dbReference type="Pfam" id="PF04392">
    <property type="entry name" value="ABC_sub_bind"/>
    <property type="match status" value="1"/>
</dbReference>
<dbReference type="EMBL" id="PTIW01000019">
    <property type="protein sequence ID" value="PPK60549.1"/>
    <property type="molecule type" value="Genomic_DNA"/>
</dbReference>
<dbReference type="InterPro" id="IPR036890">
    <property type="entry name" value="HATPase_C_sf"/>
</dbReference>
<protein>
    <recommendedName>
        <fullName evidence="2">histidine kinase</fullName>
        <ecNumber evidence="2">2.7.13.3</ecNumber>
    </recommendedName>
</protein>
<dbReference type="PANTHER" id="PTHR43065:SF42">
    <property type="entry name" value="TWO-COMPONENT SENSOR PPRA"/>
    <property type="match status" value="1"/>
</dbReference>
<evidence type="ECO:0000313" key="6">
    <source>
        <dbReference type="EMBL" id="PPK60549.1"/>
    </source>
</evidence>
<dbReference type="Gene3D" id="3.40.50.2300">
    <property type="match status" value="2"/>
</dbReference>
<dbReference type="Gene3D" id="3.30.450.20">
    <property type="entry name" value="PAS domain"/>
    <property type="match status" value="1"/>
</dbReference>
<feature type="transmembrane region" description="Helical" evidence="4">
    <location>
        <begin position="20"/>
        <end position="36"/>
    </location>
</feature>
<gene>
    <name evidence="6" type="ORF">B0F89_1192</name>
</gene>
<dbReference type="SUPFAM" id="SSF47384">
    <property type="entry name" value="Homodimeric domain of signal transducing histidine kinase"/>
    <property type="match status" value="1"/>
</dbReference>
<dbReference type="Gene3D" id="3.30.565.10">
    <property type="entry name" value="Histidine kinase-like ATPase, C-terminal domain"/>
    <property type="match status" value="1"/>
</dbReference>
<name>A0AB36ZU71_9BACT</name>
<comment type="catalytic activity">
    <reaction evidence="1">
        <text>ATP + protein L-histidine = ADP + protein N-phospho-L-histidine.</text>
        <dbReference type="EC" id="2.7.13.3"/>
    </reaction>
</comment>
<keyword evidence="4" id="KW-1133">Transmembrane helix</keyword>
<organism evidence="6 7">
    <name type="scientific">Malaciobacter marinus</name>
    <dbReference type="NCBI Taxonomy" id="505249"/>
    <lineage>
        <taxon>Bacteria</taxon>
        <taxon>Pseudomonadati</taxon>
        <taxon>Campylobacterota</taxon>
        <taxon>Epsilonproteobacteria</taxon>
        <taxon>Campylobacterales</taxon>
        <taxon>Arcobacteraceae</taxon>
        <taxon>Malaciobacter</taxon>
    </lineage>
</organism>
<dbReference type="SUPFAM" id="SSF55874">
    <property type="entry name" value="ATPase domain of HSP90 chaperone/DNA topoisomerase II/histidine kinase"/>
    <property type="match status" value="1"/>
</dbReference>
<feature type="transmembrane region" description="Helical" evidence="4">
    <location>
        <begin position="358"/>
        <end position="376"/>
    </location>
</feature>
<dbReference type="PROSITE" id="PS50109">
    <property type="entry name" value="HIS_KIN"/>
    <property type="match status" value="1"/>
</dbReference>
<dbReference type="InterPro" id="IPR007487">
    <property type="entry name" value="ABC_transpt-TYRBP-like"/>
</dbReference>
<evidence type="ECO:0000256" key="4">
    <source>
        <dbReference type="SAM" id="Phobius"/>
    </source>
</evidence>
<feature type="domain" description="Histidine kinase" evidence="5">
    <location>
        <begin position="525"/>
        <end position="740"/>
    </location>
</feature>
<dbReference type="CDD" id="cd00075">
    <property type="entry name" value="HATPase"/>
    <property type="match status" value="1"/>
</dbReference>
<accession>A0AB36ZU71</accession>
<dbReference type="InterPro" id="IPR035965">
    <property type="entry name" value="PAS-like_dom_sf"/>
</dbReference>
<dbReference type="Pfam" id="PF02518">
    <property type="entry name" value="HATPase_c"/>
    <property type="match status" value="1"/>
</dbReference>
<reference evidence="6 7" key="1">
    <citation type="submission" date="2018-02" db="EMBL/GenBank/DDBJ databases">
        <title>Subsurface microbial communities from deep shales in Ohio and West Virginia, USA.</title>
        <authorList>
            <person name="Wrighton K."/>
        </authorList>
    </citation>
    <scope>NUCLEOTIDE SEQUENCE [LARGE SCALE GENOMIC DNA]</scope>
    <source>
        <strain evidence="6 7">MARC-MIP3H16</strain>
    </source>
</reference>
<keyword evidence="3" id="KW-0597">Phosphoprotein</keyword>
<dbReference type="Proteomes" id="UP000239861">
    <property type="component" value="Unassembled WGS sequence"/>
</dbReference>
<dbReference type="InterPro" id="IPR004358">
    <property type="entry name" value="Sig_transdc_His_kin-like_C"/>
</dbReference>
<evidence type="ECO:0000313" key="7">
    <source>
        <dbReference type="Proteomes" id="UP000239861"/>
    </source>
</evidence>
<dbReference type="AlphaFoldDB" id="A0AB36ZU71"/>
<evidence type="ECO:0000256" key="3">
    <source>
        <dbReference type="ARBA" id="ARBA00022553"/>
    </source>
</evidence>
<evidence type="ECO:0000259" key="5">
    <source>
        <dbReference type="PROSITE" id="PS50109"/>
    </source>
</evidence>